<comment type="caution">
    <text evidence="1">The sequence shown here is derived from an EMBL/GenBank/DDBJ whole genome shotgun (WGS) entry which is preliminary data.</text>
</comment>
<keyword evidence="2" id="KW-1185">Reference proteome</keyword>
<organism evidence="1 2">
    <name type="scientific">Bombella dulcis</name>
    <dbReference type="NCBI Taxonomy" id="2967339"/>
    <lineage>
        <taxon>Bacteria</taxon>
        <taxon>Pseudomonadati</taxon>
        <taxon>Pseudomonadota</taxon>
        <taxon>Alphaproteobacteria</taxon>
        <taxon>Acetobacterales</taxon>
        <taxon>Acetobacteraceae</taxon>
        <taxon>Bombella</taxon>
    </lineage>
</organism>
<reference evidence="1" key="1">
    <citation type="submission" date="2022-07" db="EMBL/GenBank/DDBJ databases">
        <title>Bombella genomes.</title>
        <authorList>
            <person name="Harer L."/>
            <person name="Styblova S."/>
            <person name="Ehrmann M."/>
        </authorList>
    </citation>
    <scope>NUCLEOTIDE SEQUENCE</scope>
    <source>
        <strain evidence="1">TMW 2.2559</strain>
    </source>
</reference>
<proteinExistence type="predicted"/>
<dbReference type="RefSeq" id="WP_266127148.1">
    <property type="nucleotide sequence ID" value="NZ_JANIDV010000002.1"/>
</dbReference>
<evidence type="ECO:0000313" key="2">
    <source>
        <dbReference type="Proteomes" id="UP001165633"/>
    </source>
</evidence>
<sequence length="116" mass="13005">MTMRTVFFLTVILLLVQMPSRPGLAWGSLLHEDAPPPAASQDLVITSDSQAYCAQLSNHLAEKMRLPHDVPVGAMEDAQHLQEQGRELCQQNHIRAGIGRLRRALVLLKHQEEPHQ</sequence>
<gene>
    <name evidence="1" type="ORF">NQF87_04065</name>
</gene>
<name>A0ABT3WAN7_9PROT</name>
<evidence type="ECO:0000313" key="1">
    <source>
        <dbReference type="EMBL" id="MCX5616150.1"/>
    </source>
</evidence>
<dbReference type="EMBL" id="JANIDV010000002">
    <property type="protein sequence ID" value="MCX5616150.1"/>
    <property type="molecule type" value="Genomic_DNA"/>
</dbReference>
<accession>A0ABT3WAN7</accession>
<dbReference type="Proteomes" id="UP001165633">
    <property type="component" value="Unassembled WGS sequence"/>
</dbReference>
<protein>
    <submittedName>
        <fullName evidence="1">Uncharacterized protein</fullName>
    </submittedName>
</protein>